<evidence type="ECO:0000313" key="4">
    <source>
        <dbReference type="EMBL" id="OGE71234.1"/>
    </source>
</evidence>
<comment type="caution">
    <text evidence="4">The sequence shown here is derived from an EMBL/GenBank/DDBJ whole genome shotgun (WGS) entry which is preliminary data.</text>
</comment>
<protein>
    <recommendedName>
        <fullName evidence="3">Thioredoxin-like fold domain-containing protein</fullName>
    </recommendedName>
</protein>
<dbReference type="PANTHER" id="PTHR13887:SF56">
    <property type="entry name" value="THIOREDOXIN-LIKE REDUCTASE RV2466C"/>
    <property type="match status" value="1"/>
</dbReference>
<organism evidence="4 5">
    <name type="scientific">Candidatus Daviesbacteria bacterium RIFOXYD1_FULL_41_10</name>
    <dbReference type="NCBI Taxonomy" id="1797801"/>
    <lineage>
        <taxon>Bacteria</taxon>
        <taxon>Candidatus Daviesiibacteriota</taxon>
    </lineage>
</organism>
<dbReference type="InterPro" id="IPR036249">
    <property type="entry name" value="Thioredoxin-like_sf"/>
</dbReference>
<name>A0A1F5N0U2_9BACT</name>
<dbReference type="AlphaFoldDB" id="A0A1F5N0U2"/>
<sequence length="268" mass="28160">MDLPKYSKGITSPIAILVGSVIIAVAILISGGVIQITPKNATVAPTPSSADGGSRQAPSAITLTQVKDAFSRAQIKFGDANRKLIVLEISDPSCPYCHIAAGKNPELNREAGAQFKLVTDGGTYIAPVPELKKLVDSGQASLAWIYSVGHGNGEMGTKAMYCANEKGKFWEVHDLLMTSKGYDLLNNTVKNDKAKSGDVANFLAGVFDSSAMKACLDSGKYDNRLQTDVGLAQGLGVSGTPGFFLNATPFSGAYSFKDMETAVTSALK</sequence>
<keyword evidence="2" id="KW-0472">Membrane</keyword>
<dbReference type="InterPro" id="IPR012336">
    <property type="entry name" value="Thioredoxin-like_fold"/>
</dbReference>
<dbReference type="Proteomes" id="UP000177135">
    <property type="component" value="Unassembled WGS sequence"/>
</dbReference>
<accession>A0A1F5N0U2</accession>
<dbReference type="SUPFAM" id="SSF52833">
    <property type="entry name" value="Thioredoxin-like"/>
    <property type="match status" value="1"/>
</dbReference>
<feature type="transmembrane region" description="Helical" evidence="2">
    <location>
        <begin position="12"/>
        <end position="34"/>
    </location>
</feature>
<evidence type="ECO:0000313" key="5">
    <source>
        <dbReference type="Proteomes" id="UP000177135"/>
    </source>
</evidence>
<keyword evidence="2" id="KW-1133">Transmembrane helix</keyword>
<evidence type="ECO:0000259" key="3">
    <source>
        <dbReference type="Pfam" id="PF13462"/>
    </source>
</evidence>
<evidence type="ECO:0000256" key="1">
    <source>
        <dbReference type="ARBA" id="ARBA00005791"/>
    </source>
</evidence>
<gene>
    <name evidence="4" type="ORF">A2617_03600</name>
</gene>
<dbReference type="EMBL" id="MFEC01000015">
    <property type="protein sequence ID" value="OGE71234.1"/>
    <property type="molecule type" value="Genomic_DNA"/>
</dbReference>
<proteinExistence type="inferred from homology"/>
<dbReference type="Gene3D" id="3.40.30.10">
    <property type="entry name" value="Glutaredoxin"/>
    <property type="match status" value="1"/>
</dbReference>
<feature type="domain" description="Thioredoxin-like fold" evidence="3">
    <location>
        <begin position="132"/>
        <end position="263"/>
    </location>
</feature>
<comment type="similarity">
    <text evidence="1">Belongs to the thioredoxin family. DsbA subfamily.</text>
</comment>
<keyword evidence="2" id="KW-0812">Transmembrane</keyword>
<dbReference type="PANTHER" id="PTHR13887">
    <property type="entry name" value="GLUTATHIONE S-TRANSFERASE KAPPA"/>
    <property type="match status" value="1"/>
</dbReference>
<evidence type="ECO:0000256" key="2">
    <source>
        <dbReference type="SAM" id="Phobius"/>
    </source>
</evidence>
<reference evidence="4 5" key="1">
    <citation type="journal article" date="2016" name="Nat. Commun.">
        <title>Thousands of microbial genomes shed light on interconnected biogeochemical processes in an aquifer system.</title>
        <authorList>
            <person name="Anantharaman K."/>
            <person name="Brown C.T."/>
            <person name="Hug L.A."/>
            <person name="Sharon I."/>
            <person name="Castelle C.J."/>
            <person name="Probst A.J."/>
            <person name="Thomas B.C."/>
            <person name="Singh A."/>
            <person name="Wilkins M.J."/>
            <person name="Karaoz U."/>
            <person name="Brodie E.L."/>
            <person name="Williams K.H."/>
            <person name="Hubbard S.S."/>
            <person name="Banfield J.F."/>
        </authorList>
    </citation>
    <scope>NUCLEOTIDE SEQUENCE [LARGE SCALE GENOMIC DNA]</scope>
</reference>
<dbReference type="Pfam" id="PF13462">
    <property type="entry name" value="Thioredoxin_4"/>
    <property type="match status" value="1"/>
</dbReference>